<evidence type="ECO:0000256" key="8">
    <source>
        <dbReference type="HAMAP-Rule" id="MF_01161"/>
    </source>
</evidence>
<evidence type="ECO:0000256" key="3">
    <source>
        <dbReference type="ARBA" id="ARBA00022598"/>
    </source>
</evidence>
<dbReference type="PANTHER" id="PTHR43033">
    <property type="entry name" value="TRNA(ILE)-LYSIDINE SYNTHASE-RELATED"/>
    <property type="match status" value="1"/>
</dbReference>
<evidence type="ECO:0000256" key="1">
    <source>
        <dbReference type="ARBA" id="ARBA00004496"/>
    </source>
</evidence>
<keyword evidence="2 8" id="KW-0963">Cytoplasm</keyword>
<dbReference type="SUPFAM" id="SSF52402">
    <property type="entry name" value="Adenine nucleotide alpha hydrolases-like"/>
    <property type="match status" value="1"/>
</dbReference>
<dbReference type="GO" id="GO:0005524">
    <property type="term" value="F:ATP binding"/>
    <property type="evidence" value="ECO:0007669"/>
    <property type="project" value="UniProtKB-UniRule"/>
</dbReference>
<dbReference type="NCBIfam" id="TIGR02433">
    <property type="entry name" value="lysidine_TilS_C"/>
    <property type="match status" value="1"/>
</dbReference>
<dbReference type="EC" id="6.3.4.19" evidence="8"/>
<reference evidence="10 11" key="1">
    <citation type="journal article" date="2017" name="MBio">
        <title>Type VI secretion-mediated competition in the bee gut microbiome.</title>
        <authorList>
            <person name="Steele M.I."/>
            <person name="Kwong W.K."/>
            <person name="Powell J.E."/>
            <person name="Whiteley M."/>
            <person name="Moran N.A."/>
        </authorList>
    </citation>
    <scope>NUCLEOTIDE SEQUENCE [LARGE SCALE GENOMIC DNA]</scope>
    <source>
        <strain evidence="10 11">App2-2</strain>
    </source>
</reference>
<dbReference type="InterPro" id="IPR012094">
    <property type="entry name" value="tRNA_Ile_lys_synt"/>
</dbReference>
<dbReference type="InterPro" id="IPR012796">
    <property type="entry name" value="Lysidine-tRNA-synth_C"/>
</dbReference>
<comment type="similarity">
    <text evidence="8">Belongs to the tRNA(Ile)-lysidine synthase family.</text>
</comment>
<evidence type="ECO:0000313" key="10">
    <source>
        <dbReference type="EMBL" id="PIT12351.1"/>
    </source>
</evidence>
<dbReference type="Pfam" id="PF09179">
    <property type="entry name" value="TilS"/>
    <property type="match status" value="1"/>
</dbReference>
<dbReference type="GO" id="GO:0005737">
    <property type="term" value="C:cytoplasm"/>
    <property type="evidence" value="ECO:0007669"/>
    <property type="project" value="UniProtKB-SubCell"/>
</dbReference>
<dbReference type="Pfam" id="PF11734">
    <property type="entry name" value="TilS_C"/>
    <property type="match status" value="1"/>
</dbReference>
<proteinExistence type="inferred from homology"/>
<keyword evidence="4 8" id="KW-0819">tRNA processing</keyword>
<dbReference type="InterPro" id="IPR015262">
    <property type="entry name" value="tRNA_Ile_lys_synt_subst-bd"/>
</dbReference>
<dbReference type="RefSeq" id="WP_100114254.1">
    <property type="nucleotide sequence ID" value="NZ_MDVB01000118.1"/>
</dbReference>
<protein>
    <recommendedName>
        <fullName evidence="8">tRNA(Ile)-lysidine synthase</fullName>
        <ecNumber evidence="8">6.3.4.19</ecNumber>
    </recommendedName>
    <alternativeName>
        <fullName evidence="8">tRNA(Ile)-2-lysyl-cytidine synthase</fullName>
    </alternativeName>
    <alternativeName>
        <fullName evidence="8">tRNA(Ile)-lysidine synthetase</fullName>
    </alternativeName>
</protein>
<dbReference type="Gene3D" id="1.20.59.20">
    <property type="match status" value="1"/>
</dbReference>
<dbReference type="Gene3D" id="3.40.50.620">
    <property type="entry name" value="HUPs"/>
    <property type="match status" value="1"/>
</dbReference>
<dbReference type="NCBIfam" id="TIGR02432">
    <property type="entry name" value="lysidine_TilS_N"/>
    <property type="match status" value="1"/>
</dbReference>
<dbReference type="CDD" id="cd01992">
    <property type="entry name" value="TilS_N"/>
    <property type="match status" value="1"/>
</dbReference>
<dbReference type="AlphaFoldDB" id="A0A2N9WR62"/>
<feature type="domain" description="Lysidine-tRNA(Ile) synthetase C-terminal" evidence="9">
    <location>
        <begin position="365"/>
        <end position="426"/>
    </location>
</feature>
<dbReference type="InterPro" id="IPR012795">
    <property type="entry name" value="tRNA_Ile_lys_synt_N"/>
</dbReference>
<comment type="catalytic activity">
    <reaction evidence="7 8">
        <text>cytidine(34) in tRNA(Ile2) + L-lysine + ATP = lysidine(34) in tRNA(Ile2) + AMP + diphosphate + H(+)</text>
        <dbReference type="Rhea" id="RHEA:43744"/>
        <dbReference type="Rhea" id="RHEA-COMP:10625"/>
        <dbReference type="Rhea" id="RHEA-COMP:10670"/>
        <dbReference type="ChEBI" id="CHEBI:15378"/>
        <dbReference type="ChEBI" id="CHEBI:30616"/>
        <dbReference type="ChEBI" id="CHEBI:32551"/>
        <dbReference type="ChEBI" id="CHEBI:33019"/>
        <dbReference type="ChEBI" id="CHEBI:82748"/>
        <dbReference type="ChEBI" id="CHEBI:83665"/>
        <dbReference type="ChEBI" id="CHEBI:456215"/>
        <dbReference type="EC" id="6.3.4.19"/>
    </reaction>
</comment>
<dbReference type="HAMAP" id="MF_01161">
    <property type="entry name" value="tRNA_Ile_lys_synt"/>
    <property type="match status" value="1"/>
</dbReference>
<dbReference type="SUPFAM" id="SSF82829">
    <property type="entry name" value="MesJ substrate recognition domain-like"/>
    <property type="match status" value="1"/>
</dbReference>
<evidence type="ECO:0000256" key="4">
    <source>
        <dbReference type="ARBA" id="ARBA00022694"/>
    </source>
</evidence>
<keyword evidence="6 8" id="KW-0067">ATP-binding</keyword>
<comment type="function">
    <text evidence="8">Ligates lysine onto the cytidine present at position 34 of the AUA codon-specific tRNA(Ile) that contains the anticodon CAU, in an ATP-dependent manner. Cytidine is converted to lysidine, thus changing the amino acid specificity of the tRNA from methionine to isoleucine.</text>
</comment>
<dbReference type="GO" id="GO:0006400">
    <property type="term" value="P:tRNA modification"/>
    <property type="evidence" value="ECO:0007669"/>
    <property type="project" value="UniProtKB-UniRule"/>
</dbReference>
<keyword evidence="5 8" id="KW-0547">Nucleotide-binding</keyword>
<evidence type="ECO:0000256" key="2">
    <source>
        <dbReference type="ARBA" id="ARBA00022490"/>
    </source>
</evidence>
<sequence>MVNSTVNKICISLCDDIAQQWSATMADRCVLAVGLSGGLDSVVLLHALTLLRNRLPLEVSAIHVHHGLSRYADEWAAFCQQLCASWSVPLKIGKVNVCATGEGVEAAARKARYQIYANSEADAVVLAHHRDDQIETFFLGALRGGGLRSLSAMPAVRKLTERTDLWRPLLHFSRQQLQAYADAMQLMHIADDSNSDCAYLRNWLRLDGLPHWRTHLPYLDTQIEAAVGRLQDELALLDEVAEADWAMLHAQQQGFQIPLWRTLSAARRRQQLRLFAHKNCLGTSTTAALTEFARQLMESKNGAQWYLPYACVIYYDSRLWINKHEVNRQWLWFELLPVTCRQLIAAGYLQWKRHTFGLAEIAAKWTVRQVQTQDTIVLRGGRKKVKKLLQERKIPPFMRAVWPVLCDSNNQCVAVINVAVATDIGVVNGWMPFMEDLPIRL</sequence>
<dbReference type="Proteomes" id="UP000231293">
    <property type="component" value="Unassembled WGS sequence"/>
</dbReference>
<comment type="domain">
    <text evidence="8">The N-terminal region contains the highly conserved SGGXDS motif, predicted to be a P-loop motif involved in ATP binding.</text>
</comment>
<dbReference type="InterPro" id="IPR011063">
    <property type="entry name" value="TilS/TtcA_N"/>
</dbReference>
<evidence type="ECO:0000256" key="7">
    <source>
        <dbReference type="ARBA" id="ARBA00048539"/>
    </source>
</evidence>
<dbReference type="SUPFAM" id="SSF56037">
    <property type="entry name" value="PheT/TilS domain"/>
    <property type="match status" value="1"/>
</dbReference>
<dbReference type="GO" id="GO:0032267">
    <property type="term" value="F:tRNA(Ile)-lysidine synthase activity"/>
    <property type="evidence" value="ECO:0007669"/>
    <property type="project" value="UniProtKB-EC"/>
</dbReference>
<evidence type="ECO:0000256" key="6">
    <source>
        <dbReference type="ARBA" id="ARBA00022840"/>
    </source>
</evidence>
<evidence type="ECO:0000313" key="11">
    <source>
        <dbReference type="Proteomes" id="UP000231293"/>
    </source>
</evidence>
<keyword evidence="3 8" id="KW-0436">Ligase</keyword>
<organism evidence="10 11">
    <name type="scientific">Snodgrassella alvi</name>
    <dbReference type="NCBI Taxonomy" id="1196083"/>
    <lineage>
        <taxon>Bacteria</taxon>
        <taxon>Pseudomonadati</taxon>
        <taxon>Pseudomonadota</taxon>
        <taxon>Betaproteobacteria</taxon>
        <taxon>Neisseriales</taxon>
        <taxon>Neisseriaceae</taxon>
        <taxon>Snodgrassella</taxon>
    </lineage>
</organism>
<dbReference type="PANTHER" id="PTHR43033:SF1">
    <property type="entry name" value="TRNA(ILE)-LYSIDINE SYNTHASE-RELATED"/>
    <property type="match status" value="1"/>
</dbReference>
<comment type="subcellular location">
    <subcellularLocation>
        <location evidence="1 8">Cytoplasm</location>
    </subcellularLocation>
</comment>
<dbReference type="InterPro" id="IPR014729">
    <property type="entry name" value="Rossmann-like_a/b/a_fold"/>
</dbReference>
<comment type="caution">
    <text evidence="10">The sequence shown here is derived from an EMBL/GenBank/DDBJ whole genome shotgun (WGS) entry which is preliminary data.</text>
</comment>
<evidence type="ECO:0000259" key="9">
    <source>
        <dbReference type="SMART" id="SM00977"/>
    </source>
</evidence>
<gene>
    <name evidence="8" type="primary">tilS</name>
    <name evidence="10" type="ORF">BGI32_10325</name>
</gene>
<feature type="binding site" evidence="8">
    <location>
        <begin position="36"/>
        <end position="41"/>
    </location>
    <ligand>
        <name>ATP</name>
        <dbReference type="ChEBI" id="CHEBI:30616"/>
    </ligand>
</feature>
<name>A0A2N9WR62_9NEIS</name>
<dbReference type="SMART" id="SM00977">
    <property type="entry name" value="TilS_C"/>
    <property type="match status" value="1"/>
</dbReference>
<accession>A0A2N9WR62</accession>
<evidence type="ECO:0000256" key="5">
    <source>
        <dbReference type="ARBA" id="ARBA00022741"/>
    </source>
</evidence>
<dbReference type="EMBL" id="MDVB01000118">
    <property type="protein sequence ID" value="PIT12351.1"/>
    <property type="molecule type" value="Genomic_DNA"/>
</dbReference>
<dbReference type="Pfam" id="PF01171">
    <property type="entry name" value="ATP_bind_3"/>
    <property type="match status" value="1"/>
</dbReference>